<dbReference type="AlphaFoldDB" id="H1CY90"/>
<evidence type="ECO:0000256" key="1">
    <source>
        <dbReference type="SAM" id="SignalP"/>
    </source>
</evidence>
<gene>
    <name evidence="2" type="ORF">HMPREF9453_00328</name>
</gene>
<name>H1CY90_9FIRM</name>
<dbReference type="Proteomes" id="UP000003277">
    <property type="component" value="Unassembled WGS sequence"/>
</dbReference>
<dbReference type="eggNOG" id="COG2984">
    <property type="taxonomic scope" value="Bacteria"/>
</dbReference>
<sequence length="333" mass="35135">MAGSQWKKILAAGLCGLMAAGVLAGCGGGSGSGSSSSGGKMKVGIVQIVQHPALDESNKGFVDALNEAGLKDKVEIDEQNAQGDQSNLKAIANRYVSGNYKLIGAISTPAAQAMANATDKIPIICTAISDFENAKLMKSEKAPDSNVTGTNDRGPVDKQVKLIKEIQPNVKKIGIIYNSSEINSVVQAKHLKENCQPLGIDVVELTVNSVNDVQQVAEGFLGGKVDAIYVPTDNIIASSIPTLMAVANREKIPVYGAEVGHVKNGVLASESISFYDIGHRAGQMAAEILKGNKTVKDFPVEGADKTKLYINKSEMETLGIQIPKEVLDRAEMI</sequence>
<reference evidence="2 3" key="1">
    <citation type="submission" date="2011-11" db="EMBL/GenBank/DDBJ databases">
        <title>The Genome Sequence of Dialister succinatiphilus YIT 11850.</title>
        <authorList>
            <consortium name="The Broad Institute Genome Sequencing Platform"/>
            <person name="Earl A."/>
            <person name="Ward D."/>
            <person name="Feldgarden M."/>
            <person name="Gevers D."/>
            <person name="Morotomi M."/>
            <person name="Young S.K."/>
            <person name="Zeng Q."/>
            <person name="Gargeya S."/>
            <person name="Fitzgerald M."/>
            <person name="Haas B."/>
            <person name="Abouelleil A."/>
            <person name="Alvarado L."/>
            <person name="Arachchi H.M."/>
            <person name="Berlin A."/>
            <person name="Brown A."/>
            <person name="Chapman S.B."/>
            <person name="Dunbar C."/>
            <person name="Gearin G."/>
            <person name="Goldberg J."/>
            <person name="Griggs A."/>
            <person name="Gujja S."/>
            <person name="Heiman D."/>
            <person name="Howarth C."/>
            <person name="Lui A."/>
            <person name="MacDonald P.J.P."/>
            <person name="Montmayeur A."/>
            <person name="Murphy C."/>
            <person name="Neiman D."/>
            <person name="Pearson M."/>
            <person name="Priest M."/>
            <person name="Roberts A."/>
            <person name="Saif S."/>
            <person name="Shea T."/>
            <person name="Sisk P."/>
            <person name="Stolte C."/>
            <person name="Sykes S."/>
            <person name="Wortman J."/>
            <person name="Nusbaum C."/>
            <person name="Birren B."/>
        </authorList>
    </citation>
    <scope>NUCLEOTIDE SEQUENCE [LARGE SCALE GENOMIC DNA]</scope>
    <source>
        <strain evidence="2 3">YIT 11850</strain>
    </source>
</reference>
<dbReference type="Pfam" id="PF04392">
    <property type="entry name" value="ABC_sub_bind"/>
    <property type="match status" value="1"/>
</dbReference>
<dbReference type="SUPFAM" id="SSF53822">
    <property type="entry name" value="Periplasmic binding protein-like I"/>
    <property type="match status" value="1"/>
</dbReference>
<keyword evidence="1" id="KW-0732">Signal</keyword>
<dbReference type="InterPro" id="IPR028082">
    <property type="entry name" value="Peripla_BP_I"/>
</dbReference>
<dbReference type="EMBL" id="ADLT01000009">
    <property type="protein sequence ID" value="EHO63757.1"/>
    <property type="molecule type" value="Genomic_DNA"/>
</dbReference>
<feature type="chain" id="PRO_5039002687" description="ABC transporter substrate-binding protein" evidence="1">
    <location>
        <begin position="25"/>
        <end position="333"/>
    </location>
</feature>
<dbReference type="PATRIC" id="fig|742743.3.peg.336"/>
<evidence type="ECO:0000313" key="2">
    <source>
        <dbReference type="EMBL" id="EHO63757.1"/>
    </source>
</evidence>
<dbReference type="OrthoDB" id="9776955at2"/>
<protein>
    <recommendedName>
        <fullName evidence="4">ABC transporter substrate-binding protein</fullName>
    </recommendedName>
</protein>
<proteinExistence type="predicted"/>
<keyword evidence="3" id="KW-1185">Reference proteome</keyword>
<evidence type="ECO:0008006" key="4">
    <source>
        <dbReference type="Google" id="ProtNLM"/>
    </source>
</evidence>
<dbReference type="InterPro" id="IPR007487">
    <property type="entry name" value="ABC_transpt-TYRBP-like"/>
</dbReference>
<comment type="caution">
    <text evidence="2">The sequence shown here is derived from an EMBL/GenBank/DDBJ whole genome shotgun (WGS) entry which is preliminary data.</text>
</comment>
<organism evidence="2 3">
    <name type="scientific">Dialister succinatiphilus YIT 11850</name>
    <dbReference type="NCBI Taxonomy" id="742743"/>
    <lineage>
        <taxon>Bacteria</taxon>
        <taxon>Bacillati</taxon>
        <taxon>Bacillota</taxon>
        <taxon>Negativicutes</taxon>
        <taxon>Veillonellales</taxon>
        <taxon>Veillonellaceae</taxon>
        <taxon>Dialister</taxon>
    </lineage>
</organism>
<feature type="signal peptide" evidence="1">
    <location>
        <begin position="1"/>
        <end position="24"/>
    </location>
</feature>
<dbReference type="Gene3D" id="3.40.50.2300">
    <property type="match status" value="2"/>
</dbReference>
<dbReference type="RefSeq" id="WP_008858834.1">
    <property type="nucleotide sequence ID" value="NZ_JH591187.1"/>
</dbReference>
<dbReference type="CDD" id="cd06325">
    <property type="entry name" value="PBP1_ABC_unchar_transporter"/>
    <property type="match status" value="1"/>
</dbReference>
<dbReference type="STRING" id="742743.HMPREF9453_00328"/>
<dbReference type="PANTHER" id="PTHR35271:SF1">
    <property type="entry name" value="ABC TRANSPORTER, SUBSTRATE-BINDING LIPOPROTEIN"/>
    <property type="match status" value="1"/>
</dbReference>
<evidence type="ECO:0000313" key="3">
    <source>
        <dbReference type="Proteomes" id="UP000003277"/>
    </source>
</evidence>
<dbReference type="PANTHER" id="PTHR35271">
    <property type="entry name" value="ABC TRANSPORTER, SUBSTRATE-BINDING LIPOPROTEIN-RELATED"/>
    <property type="match status" value="1"/>
</dbReference>
<dbReference type="HOGENOM" id="CLU_058196_1_0_9"/>
<accession>H1CY90</accession>
<dbReference type="PROSITE" id="PS51257">
    <property type="entry name" value="PROKAR_LIPOPROTEIN"/>
    <property type="match status" value="1"/>
</dbReference>